<proteinExistence type="predicted"/>
<sequence>METIAKHRHARSSAQKVRLVADLIRGKKVSQALDILTYTNKKAAVLVKKVLESAIANAEHNDGADIDDLKVTKIFVDEGPSMKRIMPRAKGRADRILKRTSHITVKVHPNGIRLGIVKPWNSTWFANTKEFADNLDSDFKVRQYLTKELAKASVSRIVIERPAKSIRVTIHTARPGIVIGKKGEDVEKLRKVVADIAGVPAQINIAEVRKPELDAKLVADSITSQLERRVMFRRAMKRAVQNAMRLGAKGIKVEVSGRLGGAEIARTEWYREGRVPLHTLRADIDYNTSEAHTTYGVIGVKVWIFKGEILGGMAAVEQPEKPAAQPKKQQRKGRK</sequence>
<dbReference type="WBParaSite" id="JU765_v2.g13802.t1">
    <property type="protein sequence ID" value="JU765_v2.g13802.t1"/>
    <property type="gene ID" value="JU765_v2.g13802"/>
</dbReference>
<name>A0AC34Q894_9BILA</name>
<dbReference type="Proteomes" id="UP000887576">
    <property type="component" value="Unplaced"/>
</dbReference>
<protein>
    <submittedName>
        <fullName evidence="2">Large ribosomal subunit protein uL22m</fullName>
    </submittedName>
</protein>
<evidence type="ECO:0000313" key="2">
    <source>
        <dbReference type="WBParaSite" id="JU765_v2.g13802.t1"/>
    </source>
</evidence>
<evidence type="ECO:0000313" key="1">
    <source>
        <dbReference type="Proteomes" id="UP000887576"/>
    </source>
</evidence>
<organism evidence="1 2">
    <name type="scientific">Panagrolaimus sp. JU765</name>
    <dbReference type="NCBI Taxonomy" id="591449"/>
    <lineage>
        <taxon>Eukaryota</taxon>
        <taxon>Metazoa</taxon>
        <taxon>Ecdysozoa</taxon>
        <taxon>Nematoda</taxon>
        <taxon>Chromadorea</taxon>
        <taxon>Rhabditida</taxon>
        <taxon>Tylenchina</taxon>
        <taxon>Panagrolaimomorpha</taxon>
        <taxon>Panagrolaimoidea</taxon>
        <taxon>Panagrolaimidae</taxon>
        <taxon>Panagrolaimus</taxon>
    </lineage>
</organism>
<accession>A0AC34Q894</accession>
<reference evidence="2" key="1">
    <citation type="submission" date="2022-11" db="UniProtKB">
        <authorList>
            <consortium name="WormBaseParasite"/>
        </authorList>
    </citation>
    <scope>IDENTIFICATION</scope>
</reference>